<organism evidence="8 9">
    <name type="scientific">Buchananella hordeovulneris</name>
    <dbReference type="NCBI Taxonomy" id="52770"/>
    <lineage>
        <taxon>Bacteria</taxon>
        <taxon>Bacillati</taxon>
        <taxon>Actinomycetota</taxon>
        <taxon>Actinomycetes</taxon>
        <taxon>Actinomycetales</taxon>
        <taxon>Actinomycetaceae</taxon>
        <taxon>Buchananella</taxon>
    </lineage>
</organism>
<comment type="caution">
    <text evidence="8">The sequence shown here is derived from an EMBL/GenBank/DDBJ whole genome shotgun (WGS) entry which is preliminary data.</text>
</comment>
<dbReference type="InterPro" id="IPR012259">
    <property type="entry name" value="DHFR"/>
</dbReference>
<dbReference type="Proteomes" id="UP000185612">
    <property type="component" value="Unassembled WGS sequence"/>
</dbReference>
<dbReference type="InterPro" id="IPR001796">
    <property type="entry name" value="DHFR_dom"/>
</dbReference>
<dbReference type="Gene3D" id="3.40.430.10">
    <property type="entry name" value="Dihydrofolate Reductase, subunit A"/>
    <property type="match status" value="1"/>
</dbReference>
<evidence type="ECO:0000256" key="4">
    <source>
        <dbReference type="ARBA" id="ARBA00022563"/>
    </source>
</evidence>
<evidence type="ECO:0000256" key="5">
    <source>
        <dbReference type="ARBA" id="ARBA00022857"/>
    </source>
</evidence>
<evidence type="ECO:0000313" key="8">
    <source>
        <dbReference type="EMBL" id="OKL51818.1"/>
    </source>
</evidence>
<evidence type="ECO:0000256" key="6">
    <source>
        <dbReference type="ARBA" id="ARBA00023002"/>
    </source>
</evidence>
<dbReference type="EMBL" id="MQVS01000004">
    <property type="protein sequence ID" value="OKL51818.1"/>
    <property type="molecule type" value="Genomic_DNA"/>
</dbReference>
<dbReference type="SUPFAM" id="SSF53597">
    <property type="entry name" value="Dihydrofolate reductase-like"/>
    <property type="match status" value="1"/>
</dbReference>
<dbReference type="GO" id="GO:0046452">
    <property type="term" value="P:dihydrofolate metabolic process"/>
    <property type="evidence" value="ECO:0007669"/>
    <property type="project" value="TreeGrafter"/>
</dbReference>
<evidence type="ECO:0000259" key="7">
    <source>
        <dbReference type="PROSITE" id="PS51330"/>
    </source>
</evidence>
<dbReference type="RefSeq" id="WP_073823884.1">
    <property type="nucleotide sequence ID" value="NZ_JAUNKL010000002.1"/>
</dbReference>
<dbReference type="PANTHER" id="PTHR48069">
    <property type="entry name" value="DIHYDROFOLATE REDUCTASE"/>
    <property type="match status" value="1"/>
</dbReference>
<dbReference type="EC" id="1.5.1.3" evidence="3"/>
<dbReference type="GO" id="GO:0004146">
    <property type="term" value="F:dihydrofolate reductase activity"/>
    <property type="evidence" value="ECO:0007669"/>
    <property type="project" value="UniProtKB-EC"/>
</dbReference>
<dbReference type="CDD" id="cd00209">
    <property type="entry name" value="DHFR"/>
    <property type="match status" value="1"/>
</dbReference>
<evidence type="ECO:0000313" key="9">
    <source>
        <dbReference type="Proteomes" id="UP000185612"/>
    </source>
</evidence>
<dbReference type="PANTHER" id="PTHR48069:SF3">
    <property type="entry name" value="DIHYDROFOLATE REDUCTASE"/>
    <property type="match status" value="1"/>
</dbReference>
<keyword evidence="6" id="KW-0560">Oxidoreductase</keyword>
<dbReference type="STRING" id="52770.BSZ40_04845"/>
<reference evidence="9" key="1">
    <citation type="submission" date="2016-12" db="EMBL/GenBank/DDBJ databases">
        <authorList>
            <person name="Meng X."/>
        </authorList>
    </citation>
    <scope>NUCLEOTIDE SEQUENCE [LARGE SCALE GENOMIC DNA]</scope>
    <source>
        <strain evidence="9">DSM 20732</strain>
    </source>
</reference>
<dbReference type="PROSITE" id="PS51330">
    <property type="entry name" value="DHFR_2"/>
    <property type="match status" value="1"/>
</dbReference>
<keyword evidence="4" id="KW-0554">One-carbon metabolism</keyword>
<comment type="pathway">
    <text evidence="1">Cofactor biosynthesis; tetrahydrofolate biosynthesis; 5,6,7,8-tetrahydrofolate from 7,8-dihydrofolate: step 1/1.</text>
</comment>
<dbReference type="InterPro" id="IPR024072">
    <property type="entry name" value="DHFR-like_dom_sf"/>
</dbReference>
<accession>A0A1Q5PW61</accession>
<gene>
    <name evidence="8" type="ORF">BSZ40_04845</name>
</gene>
<dbReference type="FunCoup" id="A0A1Q5PW61">
    <property type="interactions" value="115"/>
</dbReference>
<feature type="domain" description="DHFR" evidence="7">
    <location>
        <begin position="5"/>
        <end position="179"/>
    </location>
</feature>
<evidence type="ECO:0000256" key="1">
    <source>
        <dbReference type="ARBA" id="ARBA00004903"/>
    </source>
</evidence>
<dbReference type="GO" id="GO:0006730">
    <property type="term" value="P:one-carbon metabolic process"/>
    <property type="evidence" value="ECO:0007669"/>
    <property type="project" value="UniProtKB-KW"/>
</dbReference>
<comment type="similarity">
    <text evidence="2">Belongs to the dihydrofolate reductase family.</text>
</comment>
<keyword evidence="9" id="KW-1185">Reference proteome</keyword>
<dbReference type="PRINTS" id="PR00070">
    <property type="entry name" value="DHFR"/>
</dbReference>
<proteinExistence type="inferred from homology"/>
<dbReference type="OrthoDB" id="9804315at2"/>
<sequence>MSGGLVRAIWAQDRGGVIGAAGDMLWRVPADFRFFRTSTLGGVLVLGRVTYESIGGVLDGREMVVITSQSAYRAPGAHVVPDLASALATARQLAPAAPTGQVWIAGGGTIYQAALPFTDECVVTTIDLDVRSDPTRQVADAALVYAPPLPAAQWQPVQADPQWRPRSGDARWRVTTYRRR</sequence>
<name>A0A1Q5PW61_9ACTO</name>
<keyword evidence="5" id="KW-0521">NADP</keyword>
<dbReference type="AlphaFoldDB" id="A0A1Q5PW61"/>
<dbReference type="UniPathway" id="UPA00077">
    <property type="reaction ID" value="UER00158"/>
</dbReference>
<evidence type="ECO:0000256" key="2">
    <source>
        <dbReference type="ARBA" id="ARBA00009539"/>
    </source>
</evidence>
<dbReference type="GO" id="GO:0046655">
    <property type="term" value="P:folic acid metabolic process"/>
    <property type="evidence" value="ECO:0007669"/>
    <property type="project" value="TreeGrafter"/>
</dbReference>
<evidence type="ECO:0000256" key="3">
    <source>
        <dbReference type="ARBA" id="ARBA00012856"/>
    </source>
</evidence>
<dbReference type="GO" id="GO:0005829">
    <property type="term" value="C:cytosol"/>
    <property type="evidence" value="ECO:0007669"/>
    <property type="project" value="TreeGrafter"/>
</dbReference>
<dbReference type="GO" id="GO:0050661">
    <property type="term" value="F:NADP binding"/>
    <property type="evidence" value="ECO:0007669"/>
    <property type="project" value="InterPro"/>
</dbReference>
<dbReference type="Pfam" id="PF00186">
    <property type="entry name" value="DHFR_1"/>
    <property type="match status" value="1"/>
</dbReference>
<dbReference type="GO" id="GO:0046654">
    <property type="term" value="P:tetrahydrofolate biosynthetic process"/>
    <property type="evidence" value="ECO:0007669"/>
    <property type="project" value="UniProtKB-UniPathway"/>
</dbReference>
<protein>
    <recommendedName>
        <fullName evidence="3">dihydrofolate reductase</fullName>
        <ecNumber evidence="3">1.5.1.3</ecNumber>
    </recommendedName>
</protein>